<dbReference type="GO" id="GO:0004140">
    <property type="term" value="F:dephospho-CoA kinase activity"/>
    <property type="evidence" value="ECO:0007669"/>
    <property type="project" value="UniProtKB-UniRule"/>
</dbReference>
<dbReference type="GO" id="GO:0015937">
    <property type="term" value="P:coenzyme A biosynthetic process"/>
    <property type="evidence" value="ECO:0007669"/>
    <property type="project" value="UniProtKB-UniRule"/>
</dbReference>
<dbReference type="STRING" id="75985.WC39_08810"/>
<feature type="domain" description="Prepilin type IV endopeptidase peptidase" evidence="11">
    <location>
        <begin position="10"/>
        <end position="70"/>
    </location>
</feature>
<keyword evidence="10" id="KW-1133">Transmembrane helix</keyword>
<evidence type="ECO:0000256" key="7">
    <source>
        <dbReference type="ARBA" id="ARBA00022993"/>
    </source>
</evidence>
<evidence type="ECO:0000256" key="6">
    <source>
        <dbReference type="ARBA" id="ARBA00022840"/>
    </source>
</evidence>
<name>A0A378MY39_MANHA</name>
<comment type="similarity">
    <text evidence="1 8">Belongs to the CoaE family.</text>
</comment>
<evidence type="ECO:0000256" key="4">
    <source>
        <dbReference type="ARBA" id="ARBA00022741"/>
    </source>
</evidence>
<feature type="binding site" evidence="8">
    <location>
        <begin position="131"/>
        <end position="136"/>
    </location>
    <ligand>
        <name>ATP</name>
        <dbReference type="ChEBI" id="CHEBI:30616"/>
    </ligand>
</feature>
<dbReference type="InterPro" id="IPR000045">
    <property type="entry name" value="Prepilin_IV_endopep_pep"/>
</dbReference>
<dbReference type="PANTHER" id="PTHR10695">
    <property type="entry name" value="DEPHOSPHO-COA KINASE-RELATED"/>
    <property type="match status" value="1"/>
</dbReference>
<dbReference type="GO" id="GO:0004190">
    <property type="term" value="F:aspartic-type endopeptidase activity"/>
    <property type="evidence" value="ECO:0007669"/>
    <property type="project" value="InterPro"/>
</dbReference>
<dbReference type="Gene3D" id="3.40.50.300">
    <property type="entry name" value="P-loop containing nucleotide triphosphate hydrolases"/>
    <property type="match status" value="1"/>
</dbReference>
<dbReference type="EMBL" id="UGPN01000002">
    <property type="protein sequence ID" value="STY61123.1"/>
    <property type="molecule type" value="Genomic_DNA"/>
</dbReference>
<feature type="transmembrane region" description="Helical" evidence="10">
    <location>
        <begin position="12"/>
        <end position="30"/>
    </location>
</feature>
<dbReference type="FunFam" id="3.40.50.300:FF:000518">
    <property type="entry name" value="Dephospho-CoA kinase"/>
    <property type="match status" value="1"/>
</dbReference>
<evidence type="ECO:0000313" key="13">
    <source>
        <dbReference type="Proteomes" id="UP000254802"/>
    </source>
</evidence>
<reference evidence="12 13" key="1">
    <citation type="submission" date="2018-06" db="EMBL/GenBank/DDBJ databases">
        <authorList>
            <consortium name="Pathogen Informatics"/>
            <person name="Doyle S."/>
        </authorList>
    </citation>
    <scope>NUCLEOTIDE SEQUENCE [LARGE SCALE GENOMIC DNA]</scope>
    <source>
        <strain evidence="12 13">NCTC10638</strain>
    </source>
</reference>
<gene>
    <name evidence="8 12" type="primary">coaE</name>
    <name evidence="12" type="ORF">NCTC10638_02330</name>
</gene>
<evidence type="ECO:0000256" key="5">
    <source>
        <dbReference type="ARBA" id="ARBA00022777"/>
    </source>
</evidence>
<keyword evidence="7 8" id="KW-0173">Coenzyme A biosynthesis</keyword>
<evidence type="ECO:0000256" key="8">
    <source>
        <dbReference type="HAMAP-Rule" id="MF_00376"/>
    </source>
</evidence>
<feature type="transmembrane region" description="Helical" evidence="10">
    <location>
        <begin position="81"/>
        <end position="100"/>
    </location>
</feature>
<accession>A0A378MY39</accession>
<dbReference type="GO" id="GO:0016020">
    <property type="term" value="C:membrane"/>
    <property type="evidence" value="ECO:0007669"/>
    <property type="project" value="InterPro"/>
</dbReference>
<keyword evidence="3 8" id="KW-0808">Transferase</keyword>
<dbReference type="CDD" id="cd02022">
    <property type="entry name" value="DPCK"/>
    <property type="match status" value="1"/>
</dbReference>
<comment type="function">
    <text evidence="8">Catalyzes the phosphorylation of the 3'-hydroxyl group of dephosphocoenzyme A to form coenzyme A.</text>
</comment>
<keyword evidence="10" id="KW-0472">Membrane</keyword>
<feature type="transmembrane region" description="Helical" evidence="10">
    <location>
        <begin position="55"/>
        <end position="75"/>
    </location>
</feature>
<dbReference type="SUPFAM" id="SSF52540">
    <property type="entry name" value="P-loop containing nucleoside triphosphate hydrolases"/>
    <property type="match status" value="1"/>
</dbReference>
<dbReference type="Pfam" id="PF01121">
    <property type="entry name" value="CoaE"/>
    <property type="match status" value="1"/>
</dbReference>
<dbReference type="InterPro" id="IPR001977">
    <property type="entry name" value="Depp_CoAkinase"/>
</dbReference>
<dbReference type="GO" id="GO:0005737">
    <property type="term" value="C:cytoplasm"/>
    <property type="evidence" value="ECO:0007669"/>
    <property type="project" value="UniProtKB-SubCell"/>
</dbReference>
<keyword evidence="4 8" id="KW-0547">Nucleotide-binding</keyword>
<keyword evidence="6 8" id="KW-0067">ATP-binding</keyword>
<dbReference type="Pfam" id="PF01478">
    <property type="entry name" value="Peptidase_A24"/>
    <property type="match status" value="1"/>
</dbReference>
<keyword evidence="2 8" id="KW-0963">Cytoplasm</keyword>
<comment type="catalytic activity">
    <reaction evidence="8">
        <text>3'-dephospho-CoA + ATP = ADP + CoA + H(+)</text>
        <dbReference type="Rhea" id="RHEA:18245"/>
        <dbReference type="ChEBI" id="CHEBI:15378"/>
        <dbReference type="ChEBI" id="CHEBI:30616"/>
        <dbReference type="ChEBI" id="CHEBI:57287"/>
        <dbReference type="ChEBI" id="CHEBI:57328"/>
        <dbReference type="ChEBI" id="CHEBI:456216"/>
        <dbReference type="EC" id="2.7.1.24"/>
    </reaction>
</comment>
<keyword evidence="10" id="KW-0812">Transmembrane</keyword>
<organism evidence="12 13">
    <name type="scientific">Mannheimia haemolytica</name>
    <name type="common">Pasteurella haemolytica</name>
    <dbReference type="NCBI Taxonomy" id="75985"/>
    <lineage>
        <taxon>Bacteria</taxon>
        <taxon>Pseudomonadati</taxon>
        <taxon>Pseudomonadota</taxon>
        <taxon>Gammaproteobacteria</taxon>
        <taxon>Pasteurellales</taxon>
        <taxon>Pasteurellaceae</taxon>
        <taxon>Mannheimia</taxon>
    </lineage>
</organism>
<dbReference type="HAMAP" id="MF_00376">
    <property type="entry name" value="Dephospho_CoA_kinase"/>
    <property type="match status" value="1"/>
</dbReference>
<dbReference type="GO" id="GO:0005524">
    <property type="term" value="F:ATP binding"/>
    <property type="evidence" value="ECO:0007669"/>
    <property type="project" value="UniProtKB-UniRule"/>
</dbReference>
<evidence type="ECO:0000256" key="1">
    <source>
        <dbReference type="ARBA" id="ARBA00009018"/>
    </source>
</evidence>
<evidence type="ECO:0000256" key="9">
    <source>
        <dbReference type="NCBIfam" id="TIGR00152"/>
    </source>
</evidence>
<sequence length="330" mass="37397">MESLADFQHQTFTFTLAFCLLIGLVSQLMFKKEAFGSGDMLLLVALSPLFRLEKMLLLILTASLLGIGYYLAYWLMKKQKLAKLAFIPFISTAMLLVLMLESRGLITRIGLFLFEESIFMTYVVGLTGGIGSGKTTVSDLFSALGVEVIDADVVARQVVEPGTPLLAKIVEHFGEEILTAEKALERTKLRQIVFNNEEEKTWLNNLLHPAIREEMVKKLQESTACYVIWVVPLLIENKLTEYCDRILVVDVSPEIQLERATKRDNSKIETIKNIMAAQVSREERLSYADDVIENNLPFEQGLLLIKEQVQALHYKYLALAKKEKECQKLL</sequence>
<evidence type="ECO:0000313" key="12">
    <source>
        <dbReference type="EMBL" id="STY61123.1"/>
    </source>
</evidence>
<dbReference type="InterPro" id="IPR027417">
    <property type="entry name" value="P-loop_NTPase"/>
</dbReference>
<dbReference type="NCBIfam" id="TIGR00152">
    <property type="entry name" value="dephospho-CoA kinase"/>
    <property type="match status" value="1"/>
</dbReference>
<proteinExistence type="inferred from homology"/>
<dbReference type="EC" id="2.7.1.24" evidence="8 9"/>
<dbReference type="PANTHER" id="PTHR10695:SF46">
    <property type="entry name" value="BIFUNCTIONAL COENZYME A SYNTHASE-RELATED"/>
    <property type="match status" value="1"/>
</dbReference>
<dbReference type="AlphaFoldDB" id="A0A378MY39"/>
<comment type="subcellular location">
    <subcellularLocation>
        <location evidence="8">Cytoplasm</location>
    </subcellularLocation>
</comment>
<keyword evidence="5 8" id="KW-0418">Kinase</keyword>
<dbReference type="Proteomes" id="UP000254802">
    <property type="component" value="Unassembled WGS sequence"/>
</dbReference>
<protein>
    <recommendedName>
        <fullName evidence="8 9">Dephospho-CoA kinase</fullName>
        <ecNumber evidence="8 9">2.7.1.24</ecNumber>
    </recommendedName>
    <alternativeName>
        <fullName evidence="8">Dephosphocoenzyme A kinase</fullName>
    </alternativeName>
</protein>
<comment type="pathway">
    <text evidence="8">Cofactor biosynthesis; coenzyme A biosynthesis; CoA from (R)-pantothenate: step 5/5.</text>
</comment>
<evidence type="ECO:0000259" key="11">
    <source>
        <dbReference type="Pfam" id="PF01478"/>
    </source>
</evidence>
<evidence type="ECO:0000256" key="3">
    <source>
        <dbReference type="ARBA" id="ARBA00022679"/>
    </source>
</evidence>
<dbReference type="PROSITE" id="PS51219">
    <property type="entry name" value="DPCK"/>
    <property type="match status" value="1"/>
</dbReference>
<dbReference type="UniPathway" id="UPA00241">
    <property type="reaction ID" value="UER00356"/>
</dbReference>
<evidence type="ECO:0000256" key="2">
    <source>
        <dbReference type="ARBA" id="ARBA00022490"/>
    </source>
</evidence>
<evidence type="ECO:0000256" key="10">
    <source>
        <dbReference type="SAM" id="Phobius"/>
    </source>
</evidence>